<gene>
    <name evidence="2" type="ORF">LSALG_LOCUS34517</name>
</gene>
<accession>A0AA35ZMU6</accession>
<organism evidence="2 3">
    <name type="scientific">Lactuca saligna</name>
    <name type="common">Willowleaf lettuce</name>
    <dbReference type="NCBI Taxonomy" id="75948"/>
    <lineage>
        <taxon>Eukaryota</taxon>
        <taxon>Viridiplantae</taxon>
        <taxon>Streptophyta</taxon>
        <taxon>Embryophyta</taxon>
        <taxon>Tracheophyta</taxon>
        <taxon>Spermatophyta</taxon>
        <taxon>Magnoliopsida</taxon>
        <taxon>eudicotyledons</taxon>
        <taxon>Gunneridae</taxon>
        <taxon>Pentapetalae</taxon>
        <taxon>asterids</taxon>
        <taxon>campanulids</taxon>
        <taxon>Asterales</taxon>
        <taxon>Asteraceae</taxon>
        <taxon>Cichorioideae</taxon>
        <taxon>Cichorieae</taxon>
        <taxon>Lactucinae</taxon>
        <taxon>Lactuca</taxon>
    </lineage>
</organism>
<evidence type="ECO:0000313" key="2">
    <source>
        <dbReference type="EMBL" id="CAI9295590.1"/>
    </source>
</evidence>
<evidence type="ECO:0000313" key="3">
    <source>
        <dbReference type="Proteomes" id="UP001177003"/>
    </source>
</evidence>
<protein>
    <recommendedName>
        <fullName evidence="4">Secreted protein</fullName>
    </recommendedName>
</protein>
<name>A0AA35ZMU6_LACSI</name>
<feature type="chain" id="PRO_5041348977" description="Secreted protein" evidence="1">
    <location>
        <begin position="18"/>
        <end position="171"/>
    </location>
</feature>
<dbReference type="Proteomes" id="UP001177003">
    <property type="component" value="Chromosome 8"/>
</dbReference>
<proteinExistence type="predicted"/>
<dbReference type="AlphaFoldDB" id="A0AA35ZMU6"/>
<dbReference type="EMBL" id="OX465084">
    <property type="protein sequence ID" value="CAI9295590.1"/>
    <property type="molecule type" value="Genomic_DNA"/>
</dbReference>
<keyword evidence="3" id="KW-1185">Reference proteome</keyword>
<evidence type="ECO:0000256" key="1">
    <source>
        <dbReference type="SAM" id="SignalP"/>
    </source>
</evidence>
<keyword evidence="1" id="KW-0732">Signal</keyword>
<reference evidence="2" key="1">
    <citation type="submission" date="2023-04" db="EMBL/GenBank/DDBJ databases">
        <authorList>
            <person name="Vijverberg K."/>
            <person name="Xiong W."/>
            <person name="Schranz E."/>
        </authorList>
    </citation>
    <scope>NUCLEOTIDE SEQUENCE</scope>
</reference>
<sequence length="171" mass="19573">MLLCVPHFLCLCLSVFFQSNDKKEKQSIRFTSISQDDTSSNLHRLRTPLLATASKEGFIGRHFILHSCFWHKFLEGDSLQLQHQKLLMLGLQLVVESGLHITLLRSSLRLIETQRRTNLLSTGVAGRLQSYKLWTTPAHDSTRCFMLKTCAFLILNTYLRLGNQCAESNMC</sequence>
<evidence type="ECO:0008006" key="4">
    <source>
        <dbReference type="Google" id="ProtNLM"/>
    </source>
</evidence>
<feature type="signal peptide" evidence="1">
    <location>
        <begin position="1"/>
        <end position="17"/>
    </location>
</feature>